<name>A0A5C6FDT3_9PLAN</name>
<evidence type="ECO:0000313" key="1">
    <source>
        <dbReference type="EMBL" id="TWU59620.1"/>
    </source>
</evidence>
<accession>A0A5C6FDT3</accession>
<protein>
    <submittedName>
        <fullName evidence="1">Uncharacterized protein</fullName>
    </submittedName>
</protein>
<evidence type="ECO:0000313" key="2">
    <source>
        <dbReference type="Proteomes" id="UP000316476"/>
    </source>
</evidence>
<reference evidence="1 2" key="1">
    <citation type="submission" date="2019-02" db="EMBL/GenBank/DDBJ databases">
        <title>Deep-cultivation of Planctomycetes and their phenomic and genomic characterization uncovers novel biology.</title>
        <authorList>
            <person name="Wiegand S."/>
            <person name="Jogler M."/>
            <person name="Boedeker C."/>
            <person name="Pinto D."/>
            <person name="Vollmers J."/>
            <person name="Rivas-Marin E."/>
            <person name="Kohn T."/>
            <person name="Peeters S.H."/>
            <person name="Heuer A."/>
            <person name="Rast P."/>
            <person name="Oberbeckmann S."/>
            <person name="Bunk B."/>
            <person name="Jeske O."/>
            <person name="Meyerdierks A."/>
            <person name="Storesund J.E."/>
            <person name="Kallscheuer N."/>
            <person name="Luecker S."/>
            <person name="Lage O.M."/>
            <person name="Pohl T."/>
            <person name="Merkel B.J."/>
            <person name="Hornburger P."/>
            <person name="Mueller R.-W."/>
            <person name="Bruemmer F."/>
            <person name="Labrenz M."/>
            <person name="Spormann A.M."/>
            <person name="Op Den Camp H."/>
            <person name="Overmann J."/>
            <person name="Amann R."/>
            <person name="Jetten M.S.M."/>
            <person name="Mascher T."/>
            <person name="Medema M.H."/>
            <person name="Devos D.P."/>
            <person name="Kaster A.-K."/>
            <person name="Ovreas L."/>
            <person name="Rohde M."/>
            <person name="Galperin M.Y."/>
            <person name="Jogler C."/>
        </authorList>
    </citation>
    <scope>NUCLEOTIDE SEQUENCE [LARGE SCALE GENOMIC DNA]</scope>
    <source>
        <strain evidence="1 2">V7</strain>
    </source>
</reference>
<dbReference type="EMBL" id="SJPZ01000005">
    <property type="protein sequence ID" value="TWU59620.1"/>
    <property type="molecule type" value="Genomic_DNA"/>
</dbReference>
<organism evidence="1 2">
    <name type="scientific">Crateriforma conspicua</name>
    <dbReference type="NCBI Taxonomy" id="2527996"/>
    <lineage>
        <taxon>Bacteria</taxon>
        <taxon>Pseudomonadati</taxon>
        <taxon>Planctomycetota</taxon>
        <taxon>Planctomycetia</taxon>
        <taxon>Planctomycetales</taxon>
        <taxon>Planctomycetaceae</taxon>
        <taxon>Crateriforma</taxon>
    </lineage>
</organism>
<proteinExistence type="predicted"/>
<comment type="caution">
    <text evidence="1">The sequence shown here is derived from an EMBL/GenBank/DDBJ whole genome shotgun (WGS) entry which is preliminary data.</text>
</comment>
<sequence>MHQSQASCDAGAYRRHFGASERHDTPKFFARRYAAESDTYVTIVTPCGAGERDRKVMLCDGGHALATSPKYL</sequence>
<gene>
    <name evidence="1" type="ORF">V7x_55300</name>
</gene>
<dbReference type="Proteomes" id="UP000316476">
    <property type="component" value="Unassembled WGS sequence"/>
</dbReference>
<dbReference type="AlphaFoldDB" id="A0A5C6FDT3"/>